<reference evidence="3" key="1">
    <citation type="journal article" date="2019" name="Int. J. Syst. Evol. Microbiol.">
        <title>The Global Catalogue of Microorganisms (GCM) 10K type strain sequencing project: providing services to taxonomists for standard genome sequencing and annotation.</title>
        <authorList>
            <consortium name="The Broad Institute Genomics Platform"/>
            <consortium name="The Broad Institute Genome Sequencing Center for Infectious Disease"/>
            <person name="Wu L."/>
            <person name="Ma J."/>
        </authorList>
    </citation>
    <scope>NUCLEOTIDE SEQUENCE [LARGE SCALE GENOMIC DNA]</scope>
    <source>
        <strain evidence="3">CGMCC 1.10188</strain>
    </source>
</reference>
<dbReference type="GO" id="GO:0016787">
    <property type="term" value="F:hydrolase activity"/>
    <property type="evidence" value="ECO:0007669"/>
    <property type="project" value="UniProtKB-KW"/>
</dbReference>
<evidence type="ECO:0000313" key="2">
    <source>
        <dbReference type="EMBL" id="GGB56056.1"/>
    </source>
</evidence>
<organism evidence="2 3">
    <name type="scientific">Tistrella bauzanensis</name>
    <dbReference type="NCBI Taxonomy" id="657419"/>
    <lineage>
        <taxon>Bacteria</taxon>
        <taxon>Pseudomonadati</taxon>
        <taxon>Pseudomonadota</taxon>
        <taxon>Alphaproteobacteria</taxon>
        <taxon>Geminicoccales</taxon>
        <taxon>Geminicoccaceae</taxon>
        <taxon>Tistrella</taxon>
    </lineage>
</organism>
<dbReference type="PANTHER" id="PTHR43798:SF33">
    <property type="entry name" value="HYDROLASE, PUTATIVE (AFU_ORTHOLOGUE AFUA_2G14860)-RELATED"/>
    <property type="match status" value="1"/>
</dbReference>
<dbReference type="Proteomes" id="UP000603352">
    <property type="component" value="Unassembled WGS sequence"/>
</dbReference>
<dbReference type="SUPFAM" id="SSF53474">
    <property type="entry name" value="alpha/beta-Hydrolases"/>
    <property type="match status" value="1"/>
</dbReference>
<dbReference type="RefSeq" id="WP_188581424.1">
    <property type="nucleotide sequence ID" value="NZ_BMDZ01000064.1"/>
</dbReference>
<protein>
    <submittedName>
        <fullName evidence="2">Alpha/beta hydrolase</fullName>
    </submittedName>
</protein>
<dbReference type="InterPro" id="IPR029058">
    <property type="entry name" value="AB_hydrolase_fold"/>
</dbReference>
<dbReference type="Pfam" id="PF00561">
    <property type="entry name" value="Abhydrolase_1"/>
    <property type="match status" value="1"/>
</dbReference>
<evidence type="ECO:0000259" key="1">
    <source>
        <dbReference type="Pfam" id="PF00561"/>
    </source>
</evidence>
<evidence type="ECO:0000313" key="3">
    <source>
        <dbReference type="Proteomes" id="UP000603352"/>
    </source>
</evidence>
<dbReference type="PRINTS" id="PR00111">
    <property type="entry name" value="ABHYDROLASE"/>
</dbReference>
<dbReference type="Gene3D" id="3.40.50.1820">
    <property type="entry name" value="alpha/beta hydrolase"/>
    <property type="match status" value="1"/>
</dbReference>
<keyword evidence="3" id="KW-1185">Reference proteome</keyword>
<accession>A0ABQ1IZA1</accession>
<keyword evidence="2" id="KW-0378">Hydrolase</keyword>
<dbReference type="PANTHER" id="PTHR43798">
    <property type="entry name" value="MONOACYLGLYCEROL LIPASE"/>
    <property type="match status" value="1"/>
</dbReference>
<dbReference type="InterPro" id="IPR000073">
    <property type="entry name" value="AB_hydrolase_1"/>
</dbReference>
<comment type="caution">
    <text evidence="2">The sequence shown here is derived from an EMBL/GenBank/DDBJ whole genome shotgun (WGS) entry which is preliminary data.</text>
</comment>
<gene>
    <name evidence="2" type="ORF">GCM10011505_41250</name>
</gene>
<sequence>MFVEGVVVLGALGGGLALFTGWTAKRVEAAVPPRGRFMEIDGCRVHYLDDGAPGDTRPALVMVHGLGGQMHHFSHSLLARLRADYRVILIDRPGSGYSTRPDGAPANLRAQAALIVAVIRALDLPHPPFLVGHSLGGAIALAVALDHPDAVSGIGLIAALTHPETDPPAVFKGLAIRSDIARRLVAWTLATPMSFLRGQAVLAAVFGPDPVPADFATAGGGLLGLRPQAFRGASIDMVAVNDDLPAMVADYAAITRPVHMIFARGDRILNWQTHAEALKQTLPALDLTLIEGGHMLPVTAPDAVAAWIRRAAPIG</sequence>
<name>A0ABQ1IZA1_9PROT</name>
<dbReference type="EMBL" id="BMDZ01000064">
    <property type="protein sequence ID" value="GGB56056.1"/>
    <property type="molecule type" value="Genomic_DNA"/>
</dbReference>
<feature type="domain" description="AB hydrolase-1" evidence="1">
    <location>
        <begin position="58"/>
        <end position="299"/>
    </location>
</feature>
<dbReference type="InterPro" id="IPR050266">
    <property type="entry name" value="AB_hydrolase_sf"/>
</dbReference>
<proteinExistence type="predicted"/>